<dbReference type="PANTHER" id="PTHR12677:SF59">
    <property type="entry name" value="GOLGI APPARATUS MEMBRANE PROTEIN TVP38-RELATED"/>
    <property type="match status" value="1"/>
</dbReference>
<evidence type="ECO:0000256" key="5">
    <source>
        <dbReference type="ARBA" id="ARBA00023136"/>
    </source>
</evidence>
<dbReference type="InterPro" id="IPR032816">
    <property type="entry name" value="VTT_dom"/>
</dbReference>
<sequence length="241" mass="26483">MMERLLKKENIGIIILAGMILSGVYLANKYHVSQYMDPNKLGGTLQTFGVWGPLVFMALCALRPLSLLPVGLFSFAGGFIFGFVYGTIYTYIGIVTGTFIAFGLARYFGSGFINKLLERALKGKAADVFAQVREEKAFSTVFLLRVVPILPVDAVSYGSGLTNIKFKDYALATMLSMVHGTAAYVYMGSMARHITVDSVAISILLYIIVTVVPIVLAIRFNKIPILNILLKDAFNKLKNRT</sequence>
<dbReference type="GO" id="GO:0005886">
    <property type="term" value="C:plasma membrane"/>
    <property type="evidence" value="ECO:0007669"/>
    <property type="project" value="UniProtKB-SubCell"/>
</dbReference>
<comment type="subcellular location">
    <subcellularLocation>
        <location evidence="1 6">Cell membrane</location>
        <topology evidence="1 6">Multi-pass membrane protein</topology>
    </subcellularLocation>
</comment>
<keyword evidence="9" id="KW-1185">Reference proteome</keyword>
<proteinExistence type="inferred from homology"/>
<dbReference type="HOGENOM" id="CLU_038944_8_2_9"/>
<evidence type="ECO:0000256" key="6">
    <source>
        <dbReference type="RuleBase" id="RU366058"/>
    </source>
</evidence>
<evidence type="ECO:0000313" key="9">
    <source>
        <dbReference type="Proteomes" id="UP000008457"/>
    </source>
</evidence>
<dbReference type="InterPro" id="IPR015414">
    <property type="entry name" value="TMEM64"/>
</dbReference>
<gene>
    <name evidence="8" type="ordered locus">Mahau_0623</name>
</gene>
<evidence type="ECO:0000256" key="3">
    <source>
        <dbReference type="ARBA" id="ARBA00022692"/>
    </source>
</evidence>
<reference evidence="9" key="1">
    <citation type="submission" date="2010-11" db="EMBL/GenBank/DDBJ databases">
        <title>The complete genome of Mahella australiensis DSM 15567.</title>
        <authorList>
            <consortium name="US DOE Joint Genome Institute (JGI-PGF)"/>
            <person name="Lucas S."/>
            <person name="Copeland A."/>
            <person name="Lapidus A."/>
            <person name="Bruce D."/>
            <person name="Goodwin L."/>
            <person name="Pitluck S."/>
            <person name="Kyrpides N."/>
            <person name="Mavromatis K."/>
            <person name="Pagani I."/>
            <person name="Ivanova N."/>
            <person name="Teshima H."/>
            <person name="Brettin T."/>
            <person name="Detter J.C."/>
            <person name="Han C."/>
            <person name="Tapia R."/>
            <person name="Land M."/>
            <person name="Hauser L."/>
            <person name="Markowitz V."/>
            <person name="Cheng J.-F."/>
            <person name="Hugenholtz P."/>
            <person name="Woyke T."/>
            <person name="Wu D."/>
            <person name="Spring S."/>
            <person name="Pukall R."/>
            <person name="Steenblock K."/>
            <person name="Schneider S."/>
            <person name="Klenk H.-P."/>
            <person name="Eisen J.A."/>
        </authorList>
    </citation>
    <scope>NUCLEOTIDE SEQUENCE [LARGE SCALE GENOMIC DNA]</scope>
    <source>
        <strain evidence="9">DSM 15567 / CIP 107919 / 50-1 BON</strain>
    </source>
</reference>
<dbReference type="Proteomes" id="UP000008457">
    <property type="component" value="Chromosome"/>
</dbReference>
<dbReference type="OrthoDB" id="9812980at2"/>
<keyword evidence="4 6" id="KW-1133">Transmembrane helix</keyword>
<feature type="domain" description="VTT" evidence="7">
    <location>
        <begin position="69"/>
        <end position="189"/>
    </location>
</feature>
<evidence type="ECO:0000256" key="1">
    <source>
        <dbReference type="ARBA" id="ARBA00004651"/>
    </source>
</evidence>
<dbReference type="RefSeq" id="WP_013780259.1">
    <property type="nucleotide sequence ID" value="NC_015520.1"/>
</dbReference>
<dbReference type="Pfam" id="PF09335">
    <property type="entry name" value="VTT_dom"/>
    <property type="match status" value="1"/>
</dbReference>
<comment type="similarity">
    <text evidence="6">Belongs to the TVP38/TMEM64 family.</text>
</comment>
<dbReference type="PANTHER" id="PTHR12677">
    <property type="entry name" value="GOLGI APPARATUS MEMBRANE PROTEIN TVP38-RELATED"/>
    <property type="match status" value="1"/>
</dbReference>
<evidence type="ECO:0000256" key="2">
    <source>
        <dbReference type="ARBA" id="ARBA00022475"/>
    </source>
</evidence>
<keyword evidence="3 6" id="KW-0812">Transmembrane</keyword>
<feature type="transmembrane region" description="Helical" evidence="6">
    <location>
        <begin position="91"/>
        <end position="109"/>
    </location>
</feature>
<evidence type="ECO:0000259" key="7">
    <source>
        <dbReference type="Pfam" id="PF09335"/>
    </source>
</evidence>
<dbReference type="eggNOG" id="COG0398">
    <property type="taxonomic scope" value="Bacteria"/>
</dbReference>
<dbReference type="AlphaFoldDB" id="F4A008"/>
<feature type="transmembrane region" description="Helical" evidence="6">
    <location>
        <begin position="199"/>
        <end position="218"/>
    </location>
</feature>
<accession>F4A008</accession>
<evidence type="ECO:0000256" key="4">
    <source>
        <dbReference type="ARBA" id="ARBA00022989"/>
    </source>
</evidence>
<organism evidence="8 9">
    <name type="scientific">Mahella australiensis (strain DSM 15567 / CIP 107919 / 50-1 BON)</name>
    <dbReference type="NCBI Taxonomy" id="697281"/>
    <lineage>
        <taxon>Bacteria</taxon>
        <taxon>Bacillati</taxon>
        <taxon>Bacillota</taxon>
        <taxon>Clostridia</taxon>
        <taxon>Thermoanaerobacterales</taxon>
        <taxon>Thermoanaerobacterales Family IV. Incertae Sedis</taxon>
        <taxon>Mahella</taxon>
    </lineage>
</organism>
<keyword evidence="2 6" id="KW-1003">Cell membrane</keyword>
<evidence type="ECO:0000313" key="8">
    <source>
        <dbReference type="EMBL" id="AEE95826.1"/>
    </source>
</evidence>
<name>F4A008_MAHA5</name>
<keyword evidence="5 6" id="KW-0472">Membrane</keyword>
<feature type="transmembrane region" description="Helical" evidence="6">
    <location>
        <begin position="12"/>
        <end position="31"/>
    </location>
</feature>
<reference evidence="8 9" key="2">
    <citation type="journal article" date="2011" name="Stand. Genomic Sci.">
        <title>Complete genome sequence of Mahella australiensis type strain (50-1 BON).</title>
        <authorList>
            <person name="Sikorski J."/>
            <person name="Teshima H."/>
            <person name="Nolan M."/>
            <person name="Lucas S."/>
            <person name="Hammon N."/>
            <person name="Deshpande S."/>
            <person name="Cheng J.F."/>
            <person name="Pitluck S."/>
            <person name="Liolios K."/>
            <person name="Pagani I."/>
            <person name="Ivanova N."/>
            <person name="Huntemann M."/>
            <person name="Mavromatis K."/>
            <person name="Ovchinikova G."/>
            <person name="Pati A."/>
            <person name="Tapia R."/>
            <person name="Han C."/>
            <person name="Goodwin L."/>
            <person name="Chen A."/>
            <person name="Palaniappan K."/>
            <person name="Land M."/>
            <person name="Hauser L."/>
            <person name="Ngatchou-Djao O.D."/>
            <person name="Rohde M."/>
            <person name="Pukall R."/>
            <person name="Spring S."/>
            <person name="Abt B."/>
            <person name="Goker M."/>
            <person name="Detter J.C."/>
            <person name="Woyke T."/>
            <person name="Bristow J."/>
            <person name="Markowitz V."/>
            <person name="Hugenholtz P."/>
            <person name="Eisen J.A."/>
            <person name="Kyrpides N.C."/>
            <person name="Klenk H.P."/>
            <person name="Lapidus A."/>
        </authorList>
    </citation>
    <scope>NUCLEOTIDE SEQUENCE [LARGE SCALE GENOMIC DNA]</scope>
    <source>
        <strain evidence="9">DSM 15567 / CIP 107919 / 50-1 BON</strain>
    </source>
</reference>
<feature type="transmembrane region" description="Helical" evidence="6">
    <location>
        <begin position="43"/>
        <end position="62"/>
    </location>
</feature>
<protein>
    <recommendedName>
        <fullName evidence="6">TVP38/TMEM64 family membrane protein</fullName>
    </recommendedName>
</protein>
<feature type="transmembrane region" description="Helical" evidence="6">
    <location>
        <begin position="169"/>
        <end position="187"/>
    </location>
</feature>
<dbReference type="EMBL" id="CP002360">
    <property type="protein sequence ID" value="AEE95826.1"/>
    <property type="molecule type" value="Genomic_DNA"/>
</dbReference>
<dbReference type="KEGG" id="mas:Mahau_0623"/>
<dbReference type="STRING" id="697281.Mahau_0623"/>